<dbReference type="InterPro" id="IPR015797">
    <property type="entry name" value="NUDIX_hydrolase-like_dom_sf"/>
</dbReference>
<comment type="cofactor">
    <cofactor evidence="1">
        <name>Mg(2+)</name>
        <dbReference type="ChEBI" id="CHEBI:18420"/>
    </cofactor>
</comment>
<dbReference type="EMBL" id="MELI01000056">
    <property type="protein sequence ID" value="OFW33934.1"/>
    <property type="molecule type" value="Genomic_DNA"/>
</dbReference>
<dbReference type="InterPro" id="IPR020084">
    <property type="entry name" value="NUDIX_hydrolase_CS"/>
</dbReference>
<dbReference type="PROSITE" id="PS51462">
    <property type="entry name" value="NUDIX"/>
    <property type="match status" value="1"/>
</dbReference>
<comment type="similarity">
    <text evidence="2 4">Belongs to the Nudix hydrolase family.</text>
</comment>
<dbReference type="Gene3D" id="3.90.79.10">
    <property type="entry name" value="Nucleoside Triphosphate Pyrophosphohydrolase"/>
    <property type="match status" value="1"/>
</dbReference>
<accession>A0A1F2ULR4</accession>
<dbReference type="PROSITE" id="PS00893">
    <property type="entry name" value="NUDIX_BOX"/>
    <property type="match status" value="1"/>
</dbReference>
<dbReference type="Pfam" id="PF00293">
    <property type="entry name" value="NUDIX"/>
    <property type="match status" value="1"/>
</dbReference>
<dbReference type="AlphaFoldDB" id="A0A1F2ULR4"/>
<evidence type="ECO:0000256" key="1">
    <source>
        <dbReference type="ARBA" id="ARBA00001946"/>
    </source>
</evidence>
<evidence type="ECO:0000259" key="5">
    <source>
        <dbReference type="PROSITE" id="PS51462"/>
    </source>
</evidence>
<reference evidence="6 7" key="1">
    <citation type="journal article" date="2016" name="Nat. Commun.">
        <title>Thousands of microbial genomes shed light on interconnected biogeochemical processes in an aquifer system.</title>
        <authorList>
            <person name="Anantharaman K."/>
            <person name="Brown C.T."/>
            <person name="Hug L.A."/>
            <person name="Sharon I."/>
            <person name="Castelle C.J."/>
            <person name="Probst A.J."/>
            <person name="Thomas B.C."/>
            <person name="Singh A."/>
            <person name="Wilkins M.J."/>
            <person name="Karaoz U."/>
            <person name="Brodie E.L."/>
            <person name="Williams K.H."/>
            <person name="Hubbard S.S."/>
            <person name="Banfield J.F."/>
        </authorList>
    </citation>
    <scope>NUCLEOTIDE SEQUENCE [LARGE SCALE GENOMIC DNA]</scope>
</reference>
<dbReference type="GO" id="GO:0016787">
    <property type="term" value="F:hydrolase activity"/>
    <property type="evidence" value="ECO:0007669"/>
    <property type="project" value="UniProtKB-KW"/>
</dbReference>
<evidence type="ECO:0000313" key="6">
    <source>
        <dbReference type="EMBL" id="OFW33934.1"/>
    </source>
</evidence>
<evidence type="ECO:0000256" key="3">
    <source>
        <dbReference type="ARBA" id="ARBA00022801"/>
    </source>
</evidence>
<evidence type="ECO:0000256" key="2">
    <source>
        <dbReference type="ARBA" id="ARBA00005582"/>
    </source>
</evidence>
<protein>
    <recommendedName>
        <fullName evidence="5">Nudix hydrolase domain-containing protein</fullName>
    </recommendedName>
</protein>
<dbReference type="PANTHER" id="PTHR43046:SF14">
    <property type="entry name" value="MUTT_NUDIX FAMILY PROTEIN"/>
    <property type="match status" value="1"/>
</dbReference>
<dbReference type="PANTHER" id="PTHR43046">
    <property type="entry name" value="GDP-MANNOSE MANNOSYL HYDROLASE"/>
    <property type="match status" value="1"/>
</dbReference>
<dbReference type="InterPro" id="IPR020476">
    <property type="entry name" value="Nudix_hydrolase"/>
</dbReference>
<name>A0A1F2ULR4_9ACTN</name>
<sequence>MVTIKVRPAIALIADDKVLLMRYCYDQVDVWGIPGGGVADGETLIDALAREMDEELGVQIEVDGLLCLAETEPAGKVKHTLHSVFYGRVKSGVPALNPVHTTALSLEWVPASEIGRLVLYPPINDTLHSALSEKSEPAYLGVIARPWYG</sequence>
<dbReference type="Proteomes" id="UP000178086">
    <property type="component" value="Unassembled WGS sequence"/>
</dbReference>
<feature type="domain" description="Nudix hydrolase" evidence="5">
    <location>
        <begin position="1"/>
        <end position="131"/>
    </location>
</feature>
<evidence type="ECO:0000256" key="4">
    <source>
        <dbReference type="RuleBase" id="RU003476"/>
    </source>
</evidence>
<organism evidence="6 7">
    <name type="scientific">Candidatus Aquicultor primus</name>
    <dbReference type="NCBI Taxonomy" id="1797195"/>
    <lineage>
        <taxon>Bacteria</taxon>
        <taxon>Bacillati</taxon>
        <taxon>Actinomycetota</taxon>
        <taxon>Candidatus Aquicultoria</taxon>
        <taxon>Candidatus Aquicultorales</taxon>
        <taxon>Candidatus Aquicultoraceae</taxon>
        <taxon>Candidatus Aquicultor</taxon>
    </lineage>
</organism>
<keyword evidence="3 4" id="KW-0378">Hydrolase</keyword>
<evidence type="ECO:0000313" key="7">
    <source>
        <dbReference type="Proteomes" id="UP000178086"/>
    </source>
</evidence>
<dbReference type="InterPro" id="IPR000086">
    <property type="entry name" value="NUDIX_hydrolase_dom"/>
</dbReference>
<dbReference type="SUPFAM" id="SSF55811">
    <property type="entry name" value="Nudix"/>
    <property type="match status" value="1"/>
</dbReference>
<dbReference type="PRINTS" id="PR00502">
    <property type="entry name" value="NUDIXFAMILY"/>
</dbReference>
<proteinExistence type="inferred from homology"/>
<gene>
    <name evidence="6" type="ORF">A2074_02015</name>
</gene>
<comment type="caution">
    <text evidence="6">The sequence shown here is derived from an EMBL/GenBank/DDBJ whole genome shotgun (WGS) entry which is preliminary data.</text>
</comment>